<gene>
    <name evidence="1" type="ORF">C7S16_6294</name>
</gene>
<dbReference type="InterPro" id="IPR016516">
    <property type="entry name" value="UCP07580"/>
</dbReference>
<comment type="caution">
    <text evidence="1">The sequence shown here is derived from an EMBL/GenBank/DDBJ whole genome shotgun (WGS) entry which is preliminary data.</text>
</comment>
<dbReference type="KEGG" id="btha:DR62_5425"/>
<dbReference type="AlphaFoldDB" id="A0AAW9CX81"/>
<reference evidence="1" key="1">
    <citation type="submission" date="2018-08" db="EMBL/GenBank/DDBJ databases">
        <title>Identification of Burkholderia cepacia strains that express a Burkholderia pseudomallei-like capsular polysaccharide.</title>
        <authorList>
            <person name="Burtnick M.N."/>
            <person name="Vongsouvath M."/>
            <person name="Newton P."/>
            <person name="Wuthiekanun V."/>
            <person name="Limmathurotsakul D."/>
            <person name="Brett P.J."/>
            <person name="Chantratita N."/>
            <person name="Dance D.A."/>
        </authorList>
    </citation>
    <scope>NUCLEOTIDE SEQUENCE</scope>
    <source>
        <strain evidence="1">SBXCC001</strain>
    </source>
</reference>
<dbReference type="Pfam" id="PF10118">
    <property type="entry name" value="Metal_hydrol"/>
    <property type="match status" value="1"/>
</dbReference>
<name>A0AAW9CX81_BURTH</name>
<dbReference type="GO" id="GO:0016787">
    <property type="term" value="F:hydrolase activity"/>
    <property type="evidence" value="ECO:0007669"/>
    <property type="project" value="UniProtKB-KW"/>
</dbReference>
<accession>A0AAW9CX81</accession>
<dbReference type="PANTHER" id="PTHR39456">
    <property type="entry name" value="METAL-DEPENDENT HYDROLASE"/>
    <property type="match status" value="1"/>
</dbReference>
<evidence type="ECO:0000313" key="2">
    <source>
        <dbReference type="Proteomes" id="UP001272137"/>
    </source>
</evidence>
<organism evidence="1 2">
    <name type="scientific">Burkholderia thailandensis</name>
    <dbReference type="NCBI Taxonomy" id="57975"/>
    <lineage>
        <taxon>Bacteria</taxon>
        <taxon>Pseudomonadati</taxon>
        <taxon>Pseudomonadota</taxon>
        <taxon>Betaproteobacteria</taxon>
        <taxon>Burkholderiales</taxon>
        <taxon>Burkholderiaceae</taxon>
        <taxon>Burkholderia</taxon>
        <taxon>pseudomallei group</taxon>
    </lineage>
</organism>
<protein>
    <submittedName>
        <fullName evidence="1">Metal-dependent hydrolase family protein</fullName>
    </submittedName>
</protein>
<dbReference type="EMBL" id="QXCT01000001">
    <property type="protein sequence ID" value="MDW9253653.1"/>
    <property type="molecule type" value="Genomic_DNA"/>
</dbReference>
<evidence type="ECO:0000313" key="1">
    <source>
        <dbReference type="EMBL" id="MDW9253653.1"/>
    </source>
</evidence>
<dbReference type="PANTHER" id="PTHR39456:SF1">
    <property type="entry name" value="METAL-DEPENDENT HYDROLASE"/>
    <property type="match status" value="1"/>
</dbReference>
<keyword evidence="1" id="KW-0378">Hydrolase</keyword>
<dbReference type="Proteomes" id="UP001272137">
    <property type="component" value="Unassembled WGS sequence"/>
</dbReference>
<proteinExistence type="predicted"/>
<sequence>MTAARMPDITMHPLRRRKTGFDGSLAHAPRIPGDPFSVHFVRAILVLRSPAFGQWFRHVFRRTPPRLDDDVPRAEIKGFVAREGTHAHTPALQRVWQRTRVAIIAALEHRTCVLGNCPLHADLESIGADSTMVDRLRRHGAKEIEPGTADADVFDARGHHCPPRAATMRLAAPGFVALRIGGTRAPARRDPHREPRSRTWRAIFHYDGRAGRQGRLPSPRYLIDAFARPLAPCRDAGHEGSTRQAIAYLLRGDADAAAMRMANTNLNPKHERDADASRTR</sequence>